<name>A0ABN3WDX5_9ACTN</name>
<evidence type="ECO:0000313" key="2">
    <source>
        <dbReference type="Proteomes" id="UP001500831"/>
    </source>
</evidence>
<dbReference type="Proteomes" id="UP001500831">
    <property type="component" value="Unassembled WGS sequence"/>
</dbReference>
<keyword evidence="2" id="KW-1185">Reference proteome</keyword>
<proteinExistence type="predicted"/>
<protein>
    <submittedName>
        <fullName evidence="1">Uncharacterized protein</fullName>
    </submittedName>
</protein>
<accession>A0ABN3WDX5</accession>
<reference evidence="1 2" key="1">
    <citation type="journal article" date="2019" name="Int. J. Syst. Evol. Microbiol.">
        <title>The Global Catalogue of Microorganisms (GCM) 10K type strain sequencing project: providing services to taxonomists for standard genome sequencing and annotation.</title>
        <authorList>
            <consortium name="The Broad Institute Genomics Platform"/>
            <consortium name="The Broad Institute Genome Sequencing Center for Infectious Disease"/>
            <person name="Wu L."/>
            <person name="Ma J."/>
        </authorList>
    </citation>
    <scope>NUCLEOTIDE SEQUENCE [LARGE SCALE GENOMIC DNA]</scope>
    <source>
        <strain evidence="1 2">JCM 6242</strain>
    </source>
</reference>
<sequence length="159" mass="16767">MGNGEAEDRDAAGYRVRLRNDHLVLDAWSPSRAECVAQAVRGLVAGAVRPCIAVPYKQIVVRIEPESDPDLLTATLCQVIIRLGTDGQVPADVEVVEDTDGGATLVMAMVPIAEVTALPVAVPAADDVVFEHAGGGWRCHAVVDVQAGEHVWRGVPGGR</sequence>
<organism evidence="1 2">
    <name type="scientific">Streptosporangium fragile</name>
    <dbReference type="NCBI Taxonomy" id="46186"/>
    <lineage>
        <taxon>Bacteria</taxon>
        <taxon>Bacillati</taxon>
        <taxon>Actinomycetota</taxon>
        <taxon>Actinomycetes</taxon>
        <taxon>Streptosporangiales</taxon>
        <taxon>Streptosporangiaceae</taxon>
        <taxon>Streptosporangium</taxon>
    </lineage>
</organism>
<dbReference type="InterPro" id="IPR036820">
    <property type="entry name" value="Archease_dom_sf"/>
</dbReference>
<dbReference type="EMBL" id="BAAAVI010000103">
    <property type="protein sequence ID" value="GAA2910223.1"/>
    <property type="molecule type" value="Genomic_DNA"/>
</dbReference>
<comment type="caution">
    <text evidence="1">The sequence shown here is derived from an EMBL/GenBank/DDBJ whole genome shotgun (WGS) entry which is preliminary data.</text>
</comment>
<gene>
    <name evidence="1" type="ORF">GCM10010517_76690</name>
</gene>
<dbReference type="SUPFAM" id="SSF69819">
    <property type="entry name" value="MTH1598-like"/>
    <property type="match status" value="1"/>
</dbReference>
<dbReference type="Gene3D" id="3.55.10.10">
    <property type="entry name" value="Archease domain"/>
    <property type="match status" value="1"/>
</dbReference>
<evidence type="ECO:0000313" key="1">
    <source>
        <dbReference type="EMBL" id="GAA2910223.1"/>
    </source>
</evidence>